<dbReference type="AlphaFoldDB" id="A0A4Y9FXQ4"/>
<evidence type="ECO:0000313" key="3">
    <source>
        <dbReference type="EMBL" id="TFU33062.1"/>
    </source>
</evidence>
<feature type="transmembrane region" description="Helical" evidence="2">
    <location>
        <begin position="61"/>
        <end position="84"/>
    </location>
</feature>
<reference evidence="3 4" key="1">
    <citation type="submission" date="2019-03" db="EMBL/GenBank/DDBJ databases">
        <title>Diversity of the mouse oral microbiome.</title>
        <authorList>
            <person name="Joseph S."/>
            <person name="Aduse-Opoku J."/>
            <person name="Curtis M."/>
            <person name="Wade W."/>
            <person name="Hashim A."/>
        </authorList>
    </citation>
    <scope>NUCLEOTIDE SEQUENCE [LARGE SCALE GENOMIC DNA]</scope>
    <source>
        <strain evidence="3 4">P1012</strain>
    </source>
</reference>
<dbReference type="RefSeq" id="WP_135114240.1">
    <property type="nucleotide sequence ID" value="NZ_JADGLL010000014.1"/>
</dbReference>
<dbReference type="Proteomes" id="UP000298358">
    <property type="component" value="Unassembled WGS sequence"/>
</dbReference>
<feature type="compositionally biased region" description="Pro residues" evidence="1">
    <location>
        <begin position="128"/>
        <end position="137"/>
    </location>
</feature>
<protein>
    <submittedName>
        <fullName evidence="3">Uncharacterized protein</fullName>
    </submittedName>
</protein>
<accession>A0A4Y9FXQ4</accession>
<feature type="region of interest" description="Disordered" evidence="1">
    <location>
        <begin position="124"/>
        <end position="188"/>
    </location>
</feature>
<name>A0A4Y9FXQ4_9MICO</name>
<dbReference type="EMBL" id="SPQB01000014">
    <property type="protein sequence ID" value="TFU33062.1"/>
    <property type="molecule type" value="Genomic_DNA"/>
</dbReference>
<gene>
    <name evidence="3" type="ORF">E4U02_07550</name>
</gene>
<dbReference type="OrthoDB" id="5181251at2"/>
<evidence type="ECO:0000256" key="1">
    <source>
        <dbReference type="SAM" id="MobiDB-lite"/>
    </source>
</evidence>
<keyword evidence="2" id="KW-1133">Transmembrane helix</keyword>
<evidence type="ECO:0000256" key="2">
    <source>
        <dbReference type="SAM" id="Phobius"/>
    </source>
</evidence>
<keyword evidence="2" id="KW-0472">Membrane</keyword>
<comment type="caution">
    <text evidence="3">The sequence shown here is derived from an EMBL/GenBank/DDBJ whole genome shotgun (WGS) entry which is preliminary data.</text>
</comment>
<feature type="compositionally biased region" description="Low complexity" evidence="1">
    <location>
        <begin position="145"/>
        <end position="167"/>
    </location>
</feature>
<sequence>MAQEIARFYTRSRRFKKMVGRLLDGTPIWGGPYSMPQFGVAGAVLFALLVSKPLWSPDGNLFFEIPMIVGITWGSAFLVGLIPVTRRPIGSWAMGALGAMLKPFEGTVNGSPVRIRSPHYVGGKTAMPLPPSAPAPDRPLEQPTEEAPASAEPEPEISPEIPAAPVPARTPKKPVSAVERLLQQASGK</sequence>
<feature type="transmembrane region" description="Helical" evidence="2">
    <location>
        <begin position="38"/>
        <end position="55"/>
    </location>
</feature>
<keyword evidence="2" id="KW-0812">Transmembrane</keyword>
<evidence type="ECO:0000313" key="4">
    <source>
        <dbReference type="Proteomes" id="UP000298358"/>
    </source>
</evidence>
<organism evidence="3 4">
    <name type="scientific">Microbacterium paludicola</name>
    <dbReference type="NCBI Taxonomy" id="300019"/>
    <lineage>
        <taxon>Bacteria</taxon>
        <taxon>Bacillati</taxon>
        <taxon>Actinomycetota</taxon>
        <taxon>Actinomycetes</taxon>
        <taxon>Micrococcales</taxon>
        <taxon>Microbacteriaceae</taxon>
        <taxon>Microbacterium</taxon>
    </lineage>
</organism>
<keyword evidence="4" id="KW-1185">Reference proteome</keyword>
<proteinExistence type="predicted"/>